<dbReference type="Proteomes" id="UP000823893">
    <property type="component" value="Unassembled WGS sequence"/>
</dbReference>
<organism evidence="1 2">
    <name type="scientific">Candidatus Blautia merdigallinarum</name>
    <dbReference type="NCBI Taxonomy" id="2838495"/>
    <lineage>
        <taxon>Bacteria</taxon>
        <taxon>Bacillati</taxon>
        <taxon>Bacillota</taxon>
        <taxon>Clostridia</taxon>
        <taxon>Lachnospirales</taxon>
        <taxon>Lachnospiraceae</taxon>
        <taxon>Blautia</taxon>
    </lineage>
</organism>
<name>A0A9D2N4B0_9FIRM</name>
<reference evidence="1" key="2">
    <citation type="submission" date="2021-04" db="EMBL/GenBank/DDBJ databases">
        <authorList>
            <person name="Gilroy R."/>
        </authorList>
    </citation>
    <scope>NUCLEOTIDE SEQUENCE</scope>
    <source>
        <strain evidence="1">ChiSxjej6B18-287</strain>
    </source>
</reference>
<reference evidence="1" key="1">
    <citation type="journal article" date="2021" name="PeerJ">
        <title>Extensive microbial diversity within the chicken gut microbiome revealed by metagenomics and culture.</title>
        <authorList>
            <person name="Gilroy R."/>
            <person name="Ravi A."/>
            <person name="Getino M."/>
            <person name="Pursley I."/>
            <person name="Horton D.L."/>
            <person name="Alikhan N.F."/>
            <person name="Baker D."/>
            <person name="Gharbi K."/>
            <person name="Hall N."/>
            <person name="Watson M."/>
            <person name="Adriaenssens E.M."/>
            <person name="Foster-Nyarko E."/>
            <person name="Jarju S."/>
            <person name="Secka A."/>
            <person name="Antonio M."/>
            <person name="Oren A."/>
            <person name="Chaudhuri R.R."/>
            <person name="La Ragione R."/>
            <person name="Hildebrand F."/>
            <person name="Pallen M.J."/>
        </authorList>
    </citation>
    <scope>NUCLEOTIDE SEQUENCE</scope>
    <source>
        <strain evidence="1">ChiSxjej6B18-287</strain>
    </source>
</reference>
<feature type="non-terminal residue" evidence="1">
    <location>
        <position position="1"/>
    </location>
</feature>
<comment type="caution">
    <text evidence="1">The sequence shown here is derived from an EMBL/GenBank/DDBJ whole genome shotgun (WGS) entry which is preliminary data.</text>
</comment>
<evidence type="ECO:0000313" key="1">
    <source>
        <dbReference type="EMBL" id="HJC10337.1"/>
    </source>
</evidence>
<accession>A0A9D2N4B0</accession>
<gene>
    <name evidence="1" type="ORF">H9935_05920</name>
</gene>
<sequence>LYYTRKFKEQIEEITGRYYEEPLIKIKGDYEELRRLSPEESEYFRAKAEGRERLLGLFDQEIWSDVEIELKRYRFTEEDEGLLHAAIEEGRLWYVREFLQDPGGFEILKRIEEKEKDCFQRIFESLDEFMATVWLEMWETLPGLIGAAAAVCVDYAAEVMWMSNPVLSFKKMKDMVSYRKLTGENERAEEILFRYLFRRQGTWVWPRQDSVILYWLCSQVKYEGEFDWECFLESGWTPLIRTADGEKEKYLPVFARPVNEDWIRLICLIMNEIDHEDFQQHYVLPKLCDFLREMEAKEEGRAYGLLEALRWELRVNSRKDLCGASFFMMRPMTLAETFEIADFGELETLISDEALKNCSNVGISAGKRRRIYGLRSIRQRERCWSRQGYWSSWKLILRKSIDMCGAREVSLDCKVA</sequence>
<dbReference type="AlphaFoldDB" id="A0A9D2N4B0"/>
<dbReference type="EMBL" id="DWWV01000070">
    <property type="protein sequence ID" value="HJC10337.1"/>
    <property type="molecule type" value="Genomic_DNA"/>
</dbReference>
<protein>
    <submittedName>
        <fullName evidence="1">Uncharacterized protein</fullName>
    </submittedName>
</protein>
<proteinExistence type="predicted"/>
<evidence type="ECO:0000313" key="2">
    <source>
        <dbReference type="Proteomes" id="UP000823893"/>
    </source>
</evidence>